<dbReference type="InterPro" id="IPR036058">
    <property type="entry name" value="Kazal_dom_sf"/>
</dbReference>
<reference evidence="6 7" key="1">
    <citation type="submission" date="2022-05" db="EMBL/GenBank/DDBJ databases">
        <authorList>
            <consortium name="Genoscope - CEA"/>
            <person name="William W."/>
        </authorList>
    </citation>
    <scope>NUCLEOTIDE SEQUENCE [LARGE SCALE GENOMIC DNA]</scope>
</reference>
<organism evidence="6 7">
    <name type="scientific">Pocillopora meandrina</name>
    <dbReference type="NCBI Taxonomy" id="46732"/>
    <lineage>
        <taxon>Eukaryota</taxon>
        <taxon>Metazoa</taxon>
        <taxon>Cnidaria</taxon>
        <taxon>Anthozoa</taxon>
        <taxon>Hexacorallia</taxon>
        <taxon>Scleractinia</taxon>
        <taxon>Astrocoeniina</taxon>
        <taxon>Pocilloporidae</taxon>
        <taxon>Pocillopora</taxon>
    </lineage>
</organism>
<protein>
    <recommendedName>
        <fullName evidence="5">Kazal-like domain-containing protein</fullName>
    </recommendedName>
</protein>
<dbReference type="SMART" id="SM00274">
    <property type="entry name" value="FOLN"/>
    <property type="match status" value="2"/>
</dbReference>
<feature type="domain" description="Kazal-like" evidence="5">
    <location>
        <begin position="268"/>
        <end position="320"/>
    </location>
</feature>
<dbReference type="PANTHER" id="PTHR13866:SF29">
    <property type="entry name" value="FOLLISTATIN"/>
    <property type="match status" value="1"/>
</dbReference>
<dbReference type="GO" id="GO:0005518">
    <property type="term" value="F:collagen binding"/>
    <property type="evidence" value="ECO:0007669"/>
    <property type="project" value="TreeGrafter"/>
</dbReference>
<dbReference type="Proteomes" id="UP001159428">
    <property type="component" value="Unassembled WGS sequence"/>
</dbReference>
<feature type="signal peptide" evidence="4">
    <location>
        <begin position="1"/>
        <end position="28"/>
    </location>
</feature>
<dbReference type="Pfam" id="PF00050">
    <property type="entry name" value="Kazal_1"/>
    <property type="match status" value="1"/>
</dbReference>
<evidence type="ECO:0000256" key="3">
    <source>
        <dbReference type="ARBA" id="ARBA00023180"/>
    </source>
</evidence>
<evidence type="ECO:0000259" key="5">
    <source>
        <dbReference type="PROSITE" id="PS51465"/>
    </source>
</evidence>
<feature type="domain" description="Kazal-like" evidence="5">
    <location>
        <begin position="114"/>
        <end position="164"/>
    </location>
</feature>
<dbReference type="SUPFAM" id="SSF100895">
    <property type="entry name" value="Kazal-type serine protease inhibitors"/>
    <property type="match status" value="3"/>
</dbReference>
<dbReference type="AlphaFoldDB" id="A0AAU9X6H8"/>
<dbReference type="PANTHER" id="PTHR13866">
    <property type="entry name" value="SPARC OSTEONECTIN"/>
    <property type="match status" value="1"/>
</dbReference>
<evidence type="ECO:0000256" key="4">
    <source>
        <dbReference type="SAM" id="SignalP"/>
    </source>
</evidence>
<gene>
    <name evidence="6" type="ORF">PMEA_00018639</name>
</gene>
<evidence type="ECO:0000256" key="1">
    <source>
        <dbReference type="ARBA" id="ARBA00022729"/>
    </source>
</evidence>
<dbReference type="InterPro" id="IPR003645">
    <property type="entry name" value="Fol_N"/>
</dbReference>
<dbReference type="PROSITE" id="PS51465">
    <property type="entry name" value="KAZAL_2"/>
    <property type="match status" value="3"/>
</dbReference>
<sequence length="410" mass="45991">MGPRTTEFITFIALLMFCTLIVLPSTRGAMFCFSKRIEVENRCTVHLAHNLSSPVNCCEAYPNAYYIITNISHLTPGSRDHKLYMERLRFFGADNCFASCRKTVDTGKKCRVKPNGKVKCSCSNQPRPVCSTDLCTYKTECAFKEARQNGRLELEVAYRGMCQTGCRNVSCRKNRTCVLDKYERALCIKCNYPCGSYHGGEVCGADNITYQSNCHLKQKTCEKGTTIGVAYKGRCHASATCDSINCGNKLCVLDHQGRPRCVTCKCQESKPIECAGSGTSMPTIICGSNGVTYQNFCKLREDMCSQKIFIDIKHLGNCKGNLSHPPPPKDEVPKLIATASPIAKPSKSQDVSNYYISLRNLVDILRKNYPLNITTPKYKKLRNHEKKISVIKLLEQIKTKWRRVKSSSPQ</sequence>
<dbReference type="GO" id="GO:0050840">
    <property type="term" value="F:extracellular matrix binding"/>
    <property type="evidence" value="ECO:0007669"/>
    <property type="project" value="TreeGrafter"/>
</dbReference>
<dbReference type="Pfam" id="PF07648">
    <property type="entry name" value="Kazal_2"/>
    <property type="match status" value="2"/>
</dbReference>
<dbReference type="EMBL" id="CALNXJ010000032">
    <property type="protein sequence ID" value="CAH3138868.1"/>
    <property type="molecule type" value="Genomic_DNA"/>
</dbReference>
<evidence type="ECO:0000256" key="2">
    <source>
        <dbReference type="ARBA" id="ARBA00023157"/>
    </source>
</evidence>
<dbReference type="SMART" id="SM00280">
    <property type="entry name" value="KAZAL"/>
    <property type="match status" value="3"/>
</dbReference>
<dbReference type="GO" id="GO:0005615">
    <property type="term" value="C:extracellular space"/>
    <property type="evidence" value="ECO:0007669"/>
    <property type="project" value="TreeGrafter"/>
</dbReference>
<keyword evidence="3" id="KW-0325">Glycoprotein</keyword>
<comment type="caution">
    <text evidence="6">The sequence shown here is derived from an EMBL/GenBank/DDBJ whole genome shotgun (WGS) entry which is preliminary data.</text>
</comment>
<feature type="domain" description="Kazal-like" evidence="5">
    <location>
        <begin position="188"/>
        <end position="237"/>
    </location>
</feature>
<proteinExistence type="predicted"/>
<keyword evidence="7" id="KW-1185">Reference proteome</keyword>
<name>A0AAU9X6H8_9CNID</name>
<dbReference type="InterPro" id="IPR002350">
    <property type="entry name" value="Kazal_dom"/>
</dbReference>
<evidence type="ECO:0000313" key="6">
    <source>
        <dbReference type="EMBL" id="CAH3138868.1"/>
    </source>
</evidence>
<accession>A0AAU9X6H8</accession>
<keyword evidence="2" id="KW-1015">Disulfide bond</keyword>
<dbReference type="Gene3D" id="3.30.60.30">
    <property type="match status" value="3"/>
</dbReference>
<dbReference type="GO" id="GO:0005509">
    <property type="term" value="F:calcium ion binding"/>
    <property type="evidence" value="ECO:0007669"/>
    <property type="project" value="TreeGrafter"/>
</dbReference>
<dbReference type="CDD" id="cd00104">
    <property type="entry name" value="KAZAL_FS"/>
    <property type="match status" value="2"/>
</dbReference>
<feature type="chain" id="PRO_5043437696" description="Kazal-like domain-containing protein" evidence="4">
    <location>
        <begin position="29"/>
        <end position="410"/>
    </location>
</feature>
<evidence type="ECO:0000313" key="7">
    <source>
        <dbReference type="Proteomes" id="UP001159428"/>
    </source>
</evidence>
<keyword evidence="1 4" id="KW-0732">Signal</keyword>